<protein>
    <submittedName>
        <fullName evidence="1">Twin-arginine translocation pathway signal protein</fullName>
    </submittedName>
</protein>
<dbReference type="Proteomes" id="UP000011864">
    <property type="component" value="Chromosome"/>
</dbReference>
<organism evidence="1 2">
    <name type="scientific">Paraglaciecola psychrophila 170</name>
    <dbReference type="NCBI Taxonomy" id="1129794"/>
    <lineage>
        <taxon>Bacteria</taxon>
        <taxon>Pseudomonadati</taxon>
        <taxon>Pseudomonadota</taxon>
        <taxon>Gammaproteobacteria</taxon>
        <taxon>Alteromonadales</taxon>
        <taxon>Alteromonadaceae</taxon>
        <taxon>Paraglaciecola</taxon>
    </lineage>
</organism>
<name>K7ADF8_9ALTE</name>
<reference evidence="1 2" key="1">
    <citation type="journal article" date="2013" name="Genome Announc.">
        <title>Complete Genome Sequence of Glaciecola psychrophila Strain 170T.</title>
        <authorList>
            <person name="Yin J."/>
            <person name="Chen J."/>
            <person name="Liu G."/>
            <person name="Yu Y."/>
            <person name="Song L."/>
            <person name="Wang X."/>
            <person name="Qu X."/>
        </authorList>
    </citation>
    <scope>NUCLEOTIDE SEQUENCE [LARGE SCALE GENOMIC DNA]</scope>
    <source>
        <strain evidence="1 2">170</strain>
    </source>
</reference>
<dbReference type="Pfam" id="PF13618">
    <property type="entry name" value="Gluconate_2-dh3"/>
    <property type="match status" value="1"/>
</dbReference>
<dbReference type="PATRIC" id="fig|1129794.4.peg.3035"/>
<keyword evidence="2" id="KW-1185">Reference proteome</keyword>
<proteinExistence type="predicted"/>
<dbReference type="InterPro" id="IPR027056">
    <property type="entry name" value="Gluconate_2DH_su3"/>
</dbReference>
<dbReference type="OrthoDB" id="6385145at2"/>
<accession>K7ADF8</accession>
<evidence type="ECO:0000313" key="2">
    <source>
        <dbReference type="Proteomes" id="UP000011864"/>
    </source>
</evidence>
<dbReference type="RefSeq" id="WP_007640055.1">
    <property type="nucleotide sequence ID" value="NC_020514.1"/>
</dbReference>
<dbReference type="AlphaFoldDB" id="K7ADF8"/>
<dbReference type="HOGENOM" id="CLU_089930_0_1_6"/>
<dbReference type="KEGG" id="gps:C427_3052"/>
<dbReference type="EMBL" id="CP003837">
    <property type="protein sequence ID" value="AGH45161.1"/>
    <property type="molecule type" value="Genomic_DNA"/>
</dbReference>
<sequence length="197" mass="21761">MKRRELLKMIAAATGTAFVGSNVLAYTVIPMVNSKNSGFSKDEIAFFNEVGESIIPRTDTPGAKDADVGSVIAILLADCYTQVQRKEFNDGIMSLKSKAKSQYSKDFLLLTPEQRLLLLSSLDEEANIYNKKMALAETQDSEDGTAVPHYFSMIKQLVLFSFFTSELGATKVLRYVAIPGSYDGDFPYKKGDKAWAI</sequence>
<gene>
    <name evidence="1" type="ORF">C427_3052</name>
</gene>
<dbReference type="STRING" id="1129794.C427_3052"/>
<dbReference type="eggNOG" id="ENOG503134Z">
    <property type="taxonomic scope" value="Bacteria"/>
</dbReference>
<evidence type="ECO:0000313" key="1">
    <source>
        <dbReference type="EMBL" id="AGH45161.1"/>
    </source>
</evidence>